<evidence type="ECO:0000313" key="7">
    <source>
        <dbReference type="EMBL" id="SUJ28983.1"/>
    </source>
</evidence>
<dbReference type="GO" id="GO:0005886">
    <property type="term" value="C:plasma membrane"/>
    <property type="evidence" value="ECO:0007669"/>
    <property type="project" value="UniProtKB-SubCell"/>
</dbReference>
<dbReference type="PANTHER" id="PTHR30086:SF20">
    <property type="entry name" value="ARGININE EXPORTER PROTEIN ARGO-RELATED"/>
    <property type="match status" value="1"/>
</dbReference>
<evidence type="ECO:0000256" key="6">
    <source>
        <dbReference type="SAM" id="Phobius"/>
    </source>
</evidence>
<dbReference type="STRING" id="1212545.SARL_04256"/>
<comment type="subcellular location">
    <subcellularLocation>
        <location evidence="1">Cell membrane</location>
        <topology evidence="1">Multi-pass membrane protein</topology>
    </subcellularLocation>
</comment>
<dbReference type="GO" id="GO:0015171">
    <property type="term" value="F:amino acid transmembrane transporter activity"/>
    <property type="evidence" value="ECO:0007669"/>
    <property type="project" value="TreeGrafter"/>
</dbReference>
<dbReference type="EMBL" id="UGZE01000001">
    <property type="protein sequence ID" value="SUJ28983.1"/>
    <property type="molecule type" value="Genomic_DNA"/>
</dbReference>
<feature type="transmembrane region" description="Helical" evidence="6">
    <location>
        <begin position="68"/>
        <end position="87"/>
    </location>
</feature>
<evidence type="ECO:0000256" key="1">
    <source>
        <dbReference type="ARBA" id="ARBA00004651"/>
    </source>
</evidence>
<keyword evidence="2" id="KW-1003">Cell membrane</keyword>
<evidence type="ECO:0000256" key="4">
    <source>
        <dbReference type="ARBA" id="ARBA00022989"/>
    </source>
</evidence>
<organism evidence="7 8">
    <name type="scientific">Staphylococcus arlettae</name>
    <dbReference type="NCBI Taxonomy" id="29378"/>
    <lineage>
        <taxon>Bacteria</taxon>
        <taxon>Bacillati</taxon>
        <taxon>Bacillota</taxon>
        <taxon>Bacilli</taxon>
        <taxon>Bacillales</taxon>
        <taxon>Staphylococcaceae</taxon>
        <taxon>Staphylococcus</taxon>
    </lineage>
</organism>
<feature type="transmembrane region" description="Helical" evidence="6">
    <location>
        <begin position="39"/>
        <end position="62"/>
    </location>
</feature>
<reference evidence="7 8" key="1">
    <citation type="submission" date="2018-06" db="EMBL/GenBank/DDBJ databases">
        <authorList>
            <consortium name="Pathogen Informatics"/>
            <person name="Doyle S."/>
        </authorList>
    </citation>
    <scope>NUCLEOTIDE SEQUENCE [LARGE SCALE GENOMIC DNA]</scope>
    <source>
        <strain evidence="7 8">NCTC12413</strain>
    </source>
</reference>
<proteinExistence type="predicted"/>
<evidence type="ECO:0000256" key="5">
    <source>
        <dbReference type="ARBA" id="ARBA00023136"/>
    </source>
</evidence>
<accession>A0A380CWI6</accession>
<dbReference type="Proteomes" id="UP000254956">
    <property type="component" value="Unassembled WGS sequence"/>
</dbReference>
<keyword evidence="3 6" id="KW-0812">Transmembrane</keyword>
<dbReference type="Pfam" id="PF01810">
    <property type="entry name" value="LysE"/>
    <property type="match status" value="1"/>
</dbReference>
<keyword evidence="4 6" id="KW-1133">Transmembrane helix</keyword>
<gene>
    <name evidence="7" type="primary">rhtC</name>
    <name evidence="7" type="ORF">NCTC12413_02560</name>
</gene>
<dbReference type="InterPro" id="IPR001123">
    <property type="entry name" value="LeuE-type"/>
</dbReference>
<feature type="transmembrane region" description="Helical" evidence="6">
    <location>
        <begin position="6"/>
        <end position="27"/>
    </location>
</feature>
<sequence length="209" mass="23121">MLEGLLTFITITLMIIIVPGPDFFIVMKNSISSGRVNGTMAALGITSGHVIYSLLAIFGIIFILAQMYYVFLVIKILGACYLIYLGIRSIISARQGLNFTPETMKIAQVSYLNSYRQGIVSTLLNPKALLYYISILPQFLSTGGAVTSQIAILSAIVTSVILIWFIFCVFIFQYIKKLFANRKIKAFFDYAVGFILVGLSINLLLSKAN</sequence>
<dbReference type="PANTHER" id="PTHR30086">
    <property type="entry name" value="ARGININE EXPORTER PROTEIN ARGO"/>
    <property type="match status" value="1"/>
</dbReference>
<evidence type="ECO:0000313" key="8">
    <source>
        <dbReference type="Proteomes" id="UP000254956"/>
    </source>
</evidence>
<protein>
    <submittedName>
        <fullName evidence="7">LysE type transporter</fullName>
    </submittedName>
</protein>
<feature type="transmembrane region" description="Helical" evidence="6">
    <location>
        <begin position="152"/>
        <end position="175"/>
    </location>
</feature>
<dbReference type="PIRSF" id="PIRSF006324">
    <property type="entry name" value="LeuE"/>
    <property type="match status" value="1"/>
</dbReference>
<keyword evidence="5 6" id="KW-0472">Membrane</keyword>
<evidence type="ECO:0000256" key="3">
    <source>
        <dbReference type="ARBA" id="ARBA00022692"/>
    </source>
</evidence>
<feature type="transmembrane region" description="Helical" evidence="6">
    <location>
        <begin position="187"/>
        <end position="205"/>
    </location>
</feature>
<dbReference type="AlphaFoldDB" id="A0A380CWI6"/>
<name>A0A380CWI6_9STAP</name>
<evidence type="ECO:0000256" key="2">
    <source>
        <dbReference type="ARBA" id="ARBA00022475"/>
    </source>
</evidence>